<evidence type="ECO:0000313" key="3">
    <source>
        <dbReference type="Proteomes" id="UP000001401"/>
    </source>
</evidence>
<keyword evidence="3" id="KW-1185">Reference proteome</keyword>
<dbReference type="InterPro" id="IPR034660">
    <property type="entry name" value="DinB/YfiT-like"/>
</dbReference>
<dbReference type="RefSeq" id="WP_013490582.1">
    <property type="nucleotide sequence ID" value="NC_014829.1"/>
</dbReference>
<dbReference type="STRING" id="649639.Bcell_4025"/>
<evidence type="ECO:0000259" key="1">
    <source>
        <dbReference type="Pfam" id="PF12867"/>
    </source>
</evidence>
<proteinExistence type="predicted"/>
<dbReference type="eggNOG" id="COG2318">
    <property type="taxonomic scope" value="Bacteria"/>
</dbReference>
<sequence length="150" mass="17385">MKKTFKEFASACEEVLKLQGVPEEKLCEPIQEGKWSVREIIGHLYYWDKFNLERMLPDMHDGADLRKFPDHDEHNAEAISFLQDEPVEAIVDRFVETRQVLTGKLVSLDGNMRFTIGGGKRKLSVESFTKIFVKHDTHHLKQIAEKLSEN</sequence>
<evidence type="ECO:0000313" key="2">
    <source>
        <dbReference type="EMBL" id="ADU32256.1"/>
    </source>
</evidence>
<dbReference type="Proteomes" id="UP000001401">
    <property type="component" value="Chromosome"/>
</dbReference>
<reference evidence="2 3" key="1">
    <citation type="submission" date="2010-12" db="EMBL/GenBank/DDBJ databases">
        <title>Complete sequence of Bacillus cellulosilyticus DSM 2522.</title>
        <authorList>
            <consortium name="US DOE Joint Genome Institute"/>
            <person name="Lucas S."/>
            <person name="Copeland A."/>
            <person name="Lapidus A."/>
            <person name="Cheng J.-F."/>
            <person name="Bruce D."/>
            <person name="Goodwin L."/>
            <person name="Pitluck S."/>
            <person name="Chertkov O."/>
            <person name="Detter J.C."/>
            <person name="Han C."/>
            <person name="Tapia R."/>
            <person name="Land M."/>
            <person name="Hauser L."/>
            <person name="Jeffries C."/>
            <person name="Kyrpides N."/>
            <person name="Ivanova N."/>
            <person name="Mikhailova N."/>
            <person name="Brumm P."/>
            <person name="Mead D."/>
            <person name="Woyke T."/>
        </authorList>
    </citation>
    <scope>NUCLEOTIDE SEQUENCE [LARGE SCALE GENOMIC DNA]</scope>
    <source>
        <strain evidence="3">ATCC 21833 / DSM 2522 / FERM P-1141 / JCM 9156 / N-4</strain>
    </source>
</reference>
<dbReference type="EMBL" id="CP002394">
    <property type="protein sequence ID" value="ADU32256.1"/>
    <property type="molecule type" value="Genomic_DNA"/>
</dbReference>
<gene>
    <name evidence="2" type="ordered locus">Bcell_4025</name>
</gene>
<dbReference type="AlphaFoldDB" id="E6TWJ3"/>
<accession>E6TWJ3</accession>
<dbReference type="InterPro" id="IPR024775">
    <property type="entry name" value="DinB-like"/>
</dbReference>
<organism evidence="2 3">
    <name type="scientific">Evansella cellulosilytica (strain ATCC 21833 / DSM 2522 / FERM P-1141 / JCM 9156 / N-4)</name>
    <name type="common">Bacillus cellulosilyticus</name>
    <dbReference type="NCBI Taxonomy" id="649639"/>
    <lineage>
        <taxon>Bacteria</taxon>
        <taxon>Bacillati</taxon>
        <taxon>Bacillota</taxon>
        <taxon>Bacilli</taxon>
        <taxon>Bacillales</taxon>
        <taxon>Bacillaceae</taxon>
        <taxon>Evansella</taxon>
    </lineage>
</organism>
<dbReference type="KEGG" id="bco:Bcell_4025"/>
<dbReference type="HOGENOM" id="CLU_137351_0_0_9"/>
<dbReference type="Gene3D" id="1.20.120.450">
    <property type="entry name" value="dinb family like domain"/>
    <property type="match status" value="1"/>
</dbReference>
<dbReference type="OrthoDB" id="2964295at2"/>
<feature type="domain" description="DinB-like" evidence="1">
    <location>
        <begin position="18"/>
        <end position="143"/>
    </location>
</feature>
<protein>
    <recommendedName>
        <fullName evidence="1">DinB-like domain-containing protein</fullName>
    </recommendedName>
</protein>
<name>E6TWJ3_EVAC2</name>
<dbReference type="Pfam" id="PF12867">
    <property type="entry name" value="DinB_2"/>
    <property type="match status" value="1"/>
</dbReference>
<dbReference type="SUPFAM" id="SSF109854">
    <property type="entry name" value="DinB/YfiT-like putative metalloenzymes"/>
    <property type="match status" value="1"/>
</dbReference>